<dbReference type="InParanoid" id="A0A7N2MHQ9"/>
<dbReference type="EMBL" id="LRBV02000009">
    <property type="status" value="NOT_ANNOTATED_CDS"/>
    <property type="molecule type" value="Genomic_DNA"/>
</dbReference>
<dbReference type="AlphaFoldDB" id="A0A7N2MHQ9"/>
<reference evidence="1" key="2">
    <citation type="submission" date="2021-01" db="UniProtKB">
        <authorList>
            <consortium name="EnsemblPlants"/>
        </authorList>
    </citation>
    <scope>IDENTIFICATION</scope>
</reference>
<dbReference type="EnsemblPlants" id="QL09p006814:mrna">
    <property type="protein sequence ID" value="QL09p006814:mrna:CDS:1"/>
    <property type="gene ID" value="QL09p006814"/>
</dbReference>
<proteinExistence type="predicted"/>
<protein>
    <submittedName>
        <fullName evidence="1">Uncharacterized protein</fullName>
    </submittedName>
</protein>
<accession>A0A7N2MHQ9</accession>
<evidence type="ECO:0000313" key="1">
    <source>
        <dbReference type="EnsemblPlants" id="QL09p006814:mrna:CDS:1"/>
    </source>
</evidence>
<evidence type="ECO:0000313" key="2">
    <source>
        <dbReference type="Proteomes" id="UP000594261"/>
    </source>
</evidence>
<dbReference type="Gramene" id="QL09p006814:mrna">
    <property type="protein sequence ID" value="QL09p006814:mrna:CDS:1"/>
    <property type="gene ID" value="QL09p006814"/>
</dbReference>
<reference evidence="1 2" key="1">
    <citation type="journal article" date="2016" name="G3 (Bethesda)">
        <title>First Draft Assembly and Annotation of the Genome of a California Endemic Oak Quercus lobata Nee (Fagaceae).</title>
        <authorList>
            <person name="Sork V.L."/>
            <person name="Fitz-Gibbon S.T."/>
            <person name="Puiu D."/>
            <person name="Crepeau M."/>
            <person name="Gugger P.F."/>
            <person name="Sherman R."/>
            <person name="Stevens K."/>
            <person name="Langley C.H."/>
            <person name="Pellegrini M."/>
            <person name="Salzberg S.L."/>
        </authorList>
    </citation>
    <scope>NUCLEOTIDE SEQUENCE [LARGE SCALE GENOMIC DNA]</scope>
    <source>
        <strain evidence="1 2">cv. SW786</strain>
    </source>
</reference>
<dbReference type="Proteomes" id="UP000594261">
    <property type="component" value="Chromosome 9"/>
</dbReference>
<name>A0A7N2MHQ9_QUELO</name>
<keyword evidence="2" id="KW-1185">Reference proteome</keyword>
<sequence>MSFYMWLNKRLNFNFGFAGESRHRPIIRDKPEDGSVDVTLAPVLQRHIADGSEDSVTVKEFYLGKDDPVIQSCQSNRLGDPLPAGWFDTISDWEHVMKEDFEE</sequence>
<organism evidence="1 2">
    <name type="scientific">Quercus lobata</name>
    <name type="common">Valley oak</name>
    <dbReference type="NCBI Taxonomy" id="97700"/>
    <lineage>
        <taxon>Eukaryota</taxon>
        <taxon>Viridiplantae</taxon>
        <taxon>Streptophyta</taxon>
        <taxon>Embryophyta</taxon>
        <taxon>Tracheophyta</taxon>
        <taxon>Spermatophyta</taxon>
        <taxon>Magnoliopsida</taxon>
        <taxon>eudicotyledons</taxon>
        <taxon>Gunneridae</taxon>
        <taxon>Pentapetalae</taxon>
        <taxon>rosids</taxon>
        <taxon>fabids</taxon>
        <taxon>Fagales</taxon>
        <taxon>Fagaceae</taxon>
        <taxon>Quercus</taxon>
    </lineage>
</organism>